<accession>A0A375HZS4</accession>
<evidence type="ECO:0000313" key="3">
    <source>
        <dbReference type="Proteomes" id="UP000265962"/>
    </source>
</evidence>
<sequence length="189" mass="19833">MSSESQDHAGAGGPTPAQEPLAAALIEIERYVGASGWDQPARLFALAPTARLLEAEPSLAGRLTVSAPDQLSSIEQDDFHPGQDVLAGLAAIAWPGTVTGCAVCTERSFLPAGHEAEIPDDPDEAADFVASHPSREDIRVVMGALRDGTTYGVARLASHPDELLAGDHLVPALSSALVRTFEWEDTDQA</sequence>
<dbReference type="EMBL" id="OMOH01000001">
    <property type="protein sequence ID" value="SPF67249.1"/>
    <property type="molecule type" value="Genomic_DNA"/>
</dbReference>
<dbReference type="Proteomes" id="UP000265962">
    <property type="component" value="Unassembled WGS sequence"/>
</dbReference>
<dbReference type="NCBIfam" id="NF040618">
    <property type="entry name" value="PPA1309_fam"/>
    <property type="match status" value="1"/>
</dbReference>
<dbReference type="OrthoDB" id="3266223at2"/>
<proteinExistence type="predicted"/>
<protein>
    <submittedName>
        <fullName evidence="2">Uncharacterized protein</fullName>
    </submittedName>
</protein>
<dbReference type="InterPro" id="IPR047681">
    <property type="entry name" value="PPA1309-like"/>
</dbReference>
<organism evidence="2 3">
    <name type="scientific">Propionibacterium ruminifibrarum</name>
    <dbReference type="NCBI Taxonomy" id="1962131"/>
    <lineage>
        <taxon>Bacteria</taxon>
        <taxon>Bacillati</taxon>
        <taxon>Actinomycetota</taxon>
        <taxon>Actinomycetes</taxon>
        <taxon>Propionibacteriales</taxon>
        <taxon>Propionibacteriaceae</taxon>
        <taxon>Propionibacterium</taxon>
    </lineage>
</organism>
<dbReference type="RefSeq" id="WP_119714528.1">
    <property type="nucleotide sequence ID" value="NZ_OMOH01000001.1"/>
</dbReference>
<dbReference type="AlphaFoldDB" id="A0A375HZS4"/>
<feature type="region of interest" description="Disordered" evidence="1">
    <location>
        <begin position="1"/>
        <end position="20"/>
    </location>
</feature>
<evidence type="ECO:0000256" key="1">
    <source>
        <dbReference type="SAM" id="MobiDB-lite"/>
    </source>
</evidence>
<keyword evidence="3" id="KW-1185">Reference proteome</keyword>
<reference evidence="3" key="1">
    <citation type="submission" date="2018-02" db="EMBL/GenBank/DDBJ databases">
        <authorList>
            <person name="Hornung B."/>
        </authorList>
    </citation>
    <scope>NUCLEOTIDE SEQUENCE [LARGE SCALE GENOMIC DNA]</scope>
</reference>
<evidence type="ECO:0000313" key="2">
    <source>
        <dbReference type="EMBL" id="SPF67249.1"/>
    </source>
</evidence>
<gene>
    <name evidence="2" type="ORF">PROPJV5_0261</name>
</gene>
<name>A0A375HZS4_9ACTN</name>